<evidence type="ECO:0000313" key="7">
    <source>
        <dbReference type="Proteomes" id="UP000515292"/>
    </source>
</evidence>
<evidence type="ECO:0000256" key="1">
    <source>
        <dbReference type="ARBA" id="ARBA00004418"/>
    </source>
</evidence>
<keyword evidence="2 4" id="KW-0732">Signal</keyword>
<keyword evidence="6" id="KW-0282">Flagellum</keyword>
<dbReference type="Pfam" id="PF13144">
    <property type="entry name" value="ChapFlgA"/>
    <property type="match status" value="1"/>
</dbReference>
<comment type="similarity">
    <text evidence="4">Belongs to the FlgA family.</text>
</comment>
<feature type="chain" id="PRO_5029033377" description="Flagella basal body P-ring formation protein FlgA" evidence="4">
    <location>
        <begin position="30"/>
        <end position="156"/>
    </location>
</feature>
<dbReference type="PANTHER" id="PTHR36307:SF1">
    <property type="entry name" value="FLAGELLA BASAL BODY P-RING FORMATION PROTEIN FLGA"/>
    <property type="match status" value="1"/>
</dbReference>
<comment type="subcellular location">
    <subcellularLocation>
        <location evidence="1 4">Periplasm</location>
    </subcellularLocation>
</comment>
<keyword evidence="7" id="KW-1185">Reference proteome</keyword>
<evidence type="ECO:0000256" key="4">
    <source>
        <dbReference type="RuleBase" id="RU362063"/>
    </source>
</evidence>
<evidence type="ECO:0000256" key="3">
    <source>
        <dbReference type="ARBA" id="ARBA00022764"/>
    </source>
</evidence>
<reference evidence="6 7" key="1">
    <citation type="submission" date="2020-07" db="EMBL/GenBank/DDBJ databases">
        <title>Complete genome sequence for Sandaracinobacter sp. M6.</title>
        <authorList>
            <person name="Tang Y."/>
            <person name="Liu Q."/>
            <person name="Guo Z."/>
            <person name="Lei P."/>
            <person name="Huang B."/>
        </authorList>
    </citation>
    <scope>NUCLEOTIDE SEQUENCE [LARGE SCALE GENOMIC DNA]</scope>
    <source>
        <strain evidence="6 7">M6</strain>
    </source>
</reference>
<keyword evidence="4" id="KW-1005">Bacterial flagellum biogenesis</keyword>
<evidence type="ECO:0000313" key="6">
    <source>
        <dbReference type="EMBL" id="QMW23707.1"/>
    </source>
</evidence>
<name>A0A7G5IK15_9SPHN</name>
<gene>
    <name evidence="6" type="primary">flgA</name>
    <name evidence="6" type="ORF">H3309_04255</name>
</gene>
<dbReference type="CDD" id="cd11614">
    <property type="entry name" value="SAF_CpaB_FlgA_like"/>
    <property type="match status" value="1"/>
</dbReference>
<dbReference type="InterPro" id="IPR039246">
    <property type="entry name" value="Flagellar_FlgA"/>
</dbReference>
<dbReference type="Gene3D" id="2.30.30.760">
    <property type="match status" value="1"/>
</dbReference>
<dbReference type="PANTHER" id="PTHR36307">
    <property type="entry name" value="FLAGELLA BASAL BODY P-RING FORMATION PROTEIN FLGA"/>
    <property type="match status" value="1"/>
</dbReference>
<keyword evidence="6" id="KW-0966">Cell projection</keyword>
<dbReference type="SMART" id="SM00858">
    <property type="entry name" value="SAF"/>
    <property type="match status" value="1"/>
</dbReference>
<dbReference type="InterPro" id="IPR017585">
    <property type="entry name" value="SAF_FlgA"/>
</dbReference>
<accession>A0A7G5IK15</accession>
<dbReference type="GO" id="GO:0042597">
    <property type="term" value="C:periplasmic space"/>
    <property type="evidence" value="ECO:0007669"/>
    <property type="project" value="UniProtKB-SubCell"/>
</dbReference>
<comment type="function">
    <text evidence="4">Involved in the assembly process of the P-ring formation. It may associate with FlgF on the rod constituting a structure essential for the P-ring assembly or may act as a modulator protein for the P-ring assembly.</text>
</comment>
<dbReference type="AlphaFoldDB" id="A0A7G5IK15"/>
<keyword evidence="6" id="KW-0969">Cilium</keyword>
<protein>
    <recommendedName>
        <fullName evidence="4">Flagella basal body P-ring formation protein FlgA</fullName>
    </recommendedName>
</protein>
<dbReference type="RefSeq" id="WP_182297530.1">
    <property type="nucleotide sequence ID" value="NZ_CP059851.1"/>
</dbReference>
<evidence type="ECO:0000259" key="5">
    <source>
        <dbReference type="SMART" id="SM00858"/>
    </source>
</evidence>
<proteinExistence type="inferred from homology"/>
<evidence type="ECO:0000256" key="2">
    <source>
        <dbReference type="ARBA" id="ARBA00022729"/>
    </source>
</evidence>
<feature type="signal peptide" evidence="4">
    <location>
        <begin position="1"/>
        <end position="29"/>
    </location>
</feature>
<dbReference type="EMBL" id="CP059851">
    <property type="protein sequence ID" value="QMW23707.1"/>
    <property type="molecule type" value="Genomic_DNA"/>
</dbReference>
<keyword evidence="3 4" id="KW-0574">Periplasm</keyword>
<feature type="domain" description="SAF" evidence="5">
    <location>
        <begin position="33"/>
        <end position="86"/>
    </location>
</feature>
<sequence length="156" mass="15765">MQVGITAAADFRIVMLMAASVLLMSSAHAEMLGTITAVPIAAGTTVTPAHITASPSNRGLSAAEAIGRKVARAVPAGRPLFAYDLAPDHVVRRGSPVPVVVAGPHFEIVTPGRALTSAVVGGMVRASVNGRTVEGIADAAGRVIIGAARQTPQASR</sequence>
<dbReference type="InterPro" id="IPR013974">
    <property type="entry name" value="SAF"/>
</dbReference>
<dbReference type="NCBIfam" id="TIGR03170">
    <property type="entry name" value="flgA_cterm"/>
    <property type="match status" value="1"/>
</dbReference>
<dbReference type="KEGG" id="sand:H3309_04255"/>
<organism evidence="6 7">
    <name type="scientific">Sandaracinobacteroides saxicola</name>
    <dbReference type="NCBI Taxonomy" id="2759707"/>
    <lineage>
        <taxon>Bacteria</taxon>
        <taxon>Pseudomonadati</taxon>
        <taxon>Pseudomonadota</taxon>
        <taxon>Alphaproteobacteria</taxon>
        <taxon>Sphingomonadales</taxon>
        <taxon>Sphingosinicellaceae</taxon>
        <taxon>Sandaracinobacteroides</taxon>
    </lineage>
</organism>
<dbReference type="GO" id="GO:0044780">
    <property type="term" value="P:bacterial-type flagellum assembly"/>
    <property type="evidence" value="ECO:0007669"/>
    <property type="project" value="InterPro"/>
</dbReference>
<dbReference type="Proteomes" id="UP000515292">
    <property type="component" value="Chromosome"/>
</dbReference>